<keyword evidence="4 8" id="KW-0479">Metal-binding</keyword>
<evidence type="ECO:0000313" key="11">
    <source>
        <dbReference type="Proteomes" id="UP001053296"/>
    </source>
</evidence>
<keyword evidence="5 8" id="KW-0547">Nucleotide-binding</keyword>
<comment type="catalytic activity">
    <reaction evidence="8">
        <text>L-tyrosyl-[protein] + ATP = O-(5'-adenylyl)-L-tyrosyl-[protein] + diphosphate</text>
        <dbReference type="Rhea" id="RHEA:54288"/>
        <dbReference type="Rhea" id="RHEA-COMP:10136"/>
        <dbReference type="Rhea" id="RHEA-COMP:13846"/>
        <dbReference type="ChEBI" id="CHEBI:30616"/>
        <dbReference type="ChEBI" id="CHEBI:33019"/>
        <dbReference type="ChEBI" id="CHEBI:46858"/>
        <dbReference type="ChEBI" id="CHEBI:83624"/>
        <dbReference type="EC" id="2.7.7.108"/>
    </reaction>
</comment>
<feature type="binding site" evidence="8">
    <location>
        <position position="106"/>
    </location>
    <ligand>
        <name>ATP</name>
        <dbReference type="ChEBI" id="CHEBI:30616"/>
    </ligand>
</feature>
<organism evidence="10 11">
    <name type="scientific">Pseudodesulfovibrio sediminis</name>
    <dbReference type="NCBI Taxonomy" id="2810563"/>
    <lineage>
        <taxon>Bacteria</taxon>
        <taxon>Pseudomonadati</taxon>
        <taxon>Thermodesulfobacteriota</taxon>
        <taxon>Desulfovibrionia</taxon>
        <taxon>Desulfovibrionales</taxon>
        <taxon>Desulfovibrionaceae</taxon>
    </lineage>
</organism>
<comment type="function">
    <text evidence="8">Nucleotidyltransferase involved in the post-translational modification of proteins. It can catalyze the addition of adenosine monophosphate (AMP) or uridine monophosphate (UMP) to a protein, resulting in modifications known as AMPylation and UMPylation.</text>
</comment>
<dbReference type="EC" id="2.7.7.108" evidence="8"/>
<evidence type="ECO:0000256" key="7">
    <source>
        <dbReference type="ARBA" id="ARBA00022842"/>
    </source>
</evidence>
<evidence type="ECO:0000256" key="4">
    <source>
        <dbReference type="ARBA" id="ARBA00022723"/>
    </source>
</evidence>
<evidence type="ECO:0000256" key="8">
    <source>
        <dbReference type="HAMAP-Rule" id="MF_00692"/>
    </source>
</evidence>
<feature type="active site" description="Proton acceptor" evidence="8">
    <location>
        <position position="245"/>
    </location>
</feature>
<feature type="binding site" evidence="8">
    <location>
        <position position="246"/>
    </location>
    <ligand>
        <name>Mg(2+)</name>
        <dbReference type="ChEBI" id="CHEBI:18420"/>
    </ligand>
</feature>
<feature type="region of interest" description="Disordered" evidence="9">
    <location>
        <begin position="460"/>
        <end position="484"/>
    </location>
</feature>
<evidence type="ECO:0000256" key="3">
    <source>
        <dbReference type="ARBA" id="ARBA00022695"/>
    </source>
</evidence>
<comment type="similarity">
    <text evidence="1 8">Belongs to the SELO family.</text>
</comment>
<sequence>MPFDNTYARLPHHFYQKIAPTPVAAPQLIRLNTPLAQTLELDLPETDQALAALFSGNTLLDGMEPLAQAYAGHQFGHFVPQLGDGRALLLGEAVTGEGHRFDIQLKGSGRTRFSRGGDGRSPLGPVIREYVVSEAMHALGIPTTRALAMVTTGETVHRETPLPGAVMTRVASSFLRVGTFEYFAARNNVDALRQLAEYAIQRHYPEAAEADNPYAAFFEAVCAAQAKLVAQWMCVGFIHGVMNTDNTTISGETIDFGPCAFMDSYNPAQVFSSIDQQGRYAFNQQPLVVQWNMGCLGGCLVPLLSQDETEANAIGEQILGTLTPRFAEQYRKGLCAKVGLHTATDSDFALTRELLSLMHQDHVDFTVAFRTLCDCEDRADSFTSLFDAREAIAAWVEEWRSRLKAQGNNKAERRHAMRAVNPAFIPRNHRIEEAIRAAEDTGDFALTHRLIEILSNPFADQPENSAYQEPPQPSQRVHQTFCGT</sequence>
<keyword evidence="7 8" id="KW-0460">Magnesium</keyword>
<dbReference type="Pfam" id="PF02696">
    <property type="entry name" value="SelO"/>
    <property type="match status" value="1"/>
</dbReference>
<evidence type="ECO:0000256" key="9">
    <source>
        <dbReference type="SAM" id="MobiDB-lite"/>
    </source>
</evidence>
<feature type="binding site" evidence="8">
    <location>
        <position position="86"/>
    </location>
    <ligand>
        <name>ATP</name>
        <dbReference type="ChEBI" id="CHEBI:30616"/>
    </ligand>
</feature>
<proteinExistence type="inferred from homology"/>
<dbReference type="HAMAP" id="MF_00692">
    <property type="entry name" value="SelO"/>
    <property type="match status" value="1"/>
</dbReference>
<feature type="compositionally biased region" description="Polar residues" evidence="9">
    <location>
        <begin position="474"/>
        <end position="484"/>
    </location>
</feature>
<keyword evidence="6 8" id="KW-0067">ATP-binding</keyword>
<evidence type="ECO:0000256" key="5">
    <source>
        <dbReference type="ARBA" id="ARBA00022741"/>
    </source>
</evidence>
<feature type="binding site" evidence="8">
    <location>
        <position position="169"/>
    </location>
    <ligand>
        <name>ATP</name>
        <dbReference type="ChEBI" id="CHEBI:30616"/>
    </ligand>
</feature>
<comment type="catalytic activity">
    <reaction evidence="8">
        <text>L-tyrosyl-[protein] + UTP = O-(5'-uridylyl)-L-tyrosyl-[protein] + diphosphate</text>
        <dbReference type="Rhea" id="RHEA:83887"/>
        <dbReference type="Rhea" id="RHEA-COMP:10136"/>
        <dbReference type="Rhea" id="RHEA-COMP:20238"/>
        <dbReference type="ChEBI" id="CHEBI:33019"/>
        <dbReference type="ChEBI" id="CHEBI:46398"/>
        <dbReference type="ChEBI" id="CHEBI:46858"/>
        <dbReference type="ChEBI" id="CHEBI:90602"/>
    </reaction>
</comment>
<protein>
    <recommendedName>
        <fullName evidence="8">Protein nucleotidyltransferase YdiU</fullName>
        <ecNumber evidence="8">2.7.7.-</ecNumber>
    </recommendedName>
    <alternativeName>
        <fullName evidence="8">Protein adenylyltransferase YdiU</fullName>
        <ecNumber evidence="8">2.7.7.108</ecNumber>
    </alternativeName>
    <alternativeName>
        <fullName evidence="8">Protein uridylyltransferase YdiU</fullName>
        <ecNumber evidence="8">2.7.7.-</ecNumber>
    </alternativeName>
</protein>
<evidence type="ECO:0000313" key="10">
    <source>
        <dbReference type="EMBL" id="BCS88552.1"/>
    </source>
</evidence>
<name>A0ABM8HY13_9BACT</name>
<dbReference type="Proteomes" id="UP001053296">
    <property type="component" value="Chromosome"/>
</dbReference>
<dbReference type="EC" id="2.7.7.-" evidence="8"/>
<comment type="catalytic activity">
    <reaction evidence="8">
        <text>L-seryl-[protein] + ATP = 3-O-(5'-adenylyl)-L-seryl-[protein] + diphosphate</text>
        <dbReference type="Rhea" id="RHEA:58120"/>
        <dbReference type="Rhea" id="RHEA-COMP:9863"/>
        <dbReference type="Rhea" id="RHEA-COMP:15073"/>
        <dbReference type="ChEBI" id="CHEBI:29999"/>
        <dbReference type="ChEBI" id="CHEBI:30616"/>
        <dbReference type="ChEBI" id="CHEBI:33019"/>
        <dbReference type="ChEBI" id="CHEBI:142516"/>
        <dbReference type="EC" id="2.7.7.108"/>
    </reaction>
</comment>
<dbReference type="RefSeq" id="WP_229596861.1">
    <property type="nucleotide sequence ID" value="NZ_AP024485.1"/>
</dbReference>
<keyword evidence="8" id="KW-0464">Manganese</keyword>
<comment type="catalytic activity">
    <reaction evidence="8">
        <text>L-seryl-[protein] + UTP = O-(5'-uridylyl)-L-seryl-[protein] + diphosphate</text>
        <dbReference type="Rhea" id="RHEA:64604"/>
        <dbReference type="Rhea" id="RHEA-COMP:9863"/>
        <dbReference type="Rhea" id="RHEA-COMP:16635"/>
        <dbReference type="ChEBI" id="CHEBI:29999"/>
        <dbReference type="ChEBI" id="CHEBI:33019"/>
        <dbReference type="ChEBI" id="CHEBI:46398"/>
        <dbReference type="ChEBI" id="CHEBI:156051"/>
    </reaction>
</comment>
<feature type="binding site" evidence="8">
    <location>
        <position position="119"/>
    </location>
    <ligand>
        <name>ATP</name>
        <dbReference type="ChEBI" id="CHEBI:30616"/>
    </ligand>
</feature>
<feature type="binding site" evidence="8">
    <location>
        <position position="118"/>
    </location>
    <ligand>
        <name>ATP</name>
        <dbReference type="ChEBI" id="CHEBI:30616"/>
    </ligand>
</feature>
<feature type="binding site" evidence="8">
    <location>
        <position position="176"/>
    </location>
    <ligand>
        <name>ATP</name>
        <dbReference type="ChEBI" id="CHEBI:30616"/>
    </ligand>
</feature>
<keyword evidence="11" id="KW-1185">Reference proteome</keyword>
<evidence type="ECO:0000256" key="1">
    <source>
        <dbReference type="ARBA" id="ARBA00009747"/>
    </source>
</evidence>
<dbReference type="EMBL" id="AP024485">
    <property type="protein sequence ID" value="BCS88552.1"/>
    <property type="molecule type" value="Genomic_DNA"/>
</dbReference>
<feature type="binding site" evidence="8">
    <location>
        <position position="85"/>
    </location>
    <ligand>
        <name>ATP</name>
        <dbReference type="ChEBI" id="CHEBI:30616"/>
    </ligand>
</feature>
<accession>A0ABM8HY13</accession>
<keyword evidence="2 8" id="KW-0808">Transferase</keyword>
<comment type="cofactor">
    <cofactor evidence="8">
        <name>Mg(2+)</name>
        <dbReference type="ChEBI" id="CHEBI:18420"/>
    </cofactor>
    <cofactor evidence="8">
        <name>Mn(2+)</name>
        <dbReference type="ChEBI" id="CHEBI:29035"/>
    </cofactor>
</comment>
<reference evidence="10" key="1">
    <citation type="journal article" date="2022" name="Arch. Microbiol.">
        <title>Pseudodesulfovibrio sediminis sp. nov., a mesophilic and neutrophilic sulfate-reducing bacterium isolated from sediment of a brackish lake.</title>
        <authorList>
            <person name="Takahashi A."/>
            <person name="Kojima H."/>
            <person name="Watanabe M."/>
            <person name="Fukui M."/>
        </authorList>
    </citation>
    <scope>NUCLEOTIDE SEQUENCE</scope>
    <source>
        <strain evidence="10">SF6</strain>
    </source>
</reference>
<gene>
    <name evidence="8" type="primary">ydiU</name>
    <name evidence="8" type="synonym">selO</name>
    <name evidence="10" type="ORF">PSDVSF_17940</name>
</gene>
<feature type="binding site" evidence="8">
    <location>
        <position position="255"/>
    </location>
    <ligand>
        <name>Mg(2+)</name>
        <dbReference type="ChEBI" id="CHEBI:18420"/>
    </ligand>
</feature>
<evidence type="ECO:0000256" key="2">
    <source>
        <dbReference type="ARBA" id="ARBA00022679"/>
    </source>
</evidence>
<dbReference type="PANTHER" id="PTHR32057:SF14">
    <property type="entry name" value="PROTEIN ADENYLYLTRANSFERASE SELO, MITOCHONDRIAL"/>
    <property type="match status" value="1"/>
</dbReference>
<dbReference type="InterPro" id="IPR003846">
    <property type="entry name" value="SelO"/>
</dbReference>
<keyword evidence="3 8" id="KW-0548">Nucleotidyltransferase</keyword>
<dbReference type="NCBIfam" id="NF000658">
    <property type="entry name" value="PRK00029.1"/>
    <property type="match status" value="1"/>
</dbReference>
<dbReference type="PANTHER" id="PTHR32057">
    <property type="entry name" value="PROTEIN ADENYLYLTRANSFERASE SELO, MITOCHONDRIAL"/>
    <property type="match status" value="1"/>
</dbReference>
<feature type="binding site" evidence="8">
    <location>
        <position position="255"/>
    </location>
    <ligand>
        <name>ATP</name>
        <dbReference type="ChEBI" id="CHEBI:30616"/>
    </ligand>
</feature>
<comment type="catalytic activity">
    <reaction evidence="8">
        <text>L-histidyl-[protein] + UTP = N(tele)-(5'-uridylyl)-L-histidyl-[protein] + diphosphate</text>
        <dbReference type="Rhea" id="RHEA:83891"/>
        <dbReference type="Rhea" id="RHEA-COMP:9745"/>
        <dbReference type="Rhea" id="RHEA-COMP:20239"/>
        <dbReference type="ChEBI" id="CHEBI:29979"/>
        <dbReference type="ChEBI" id="CHEBI:33019"/>
        <dbReference type="ChEBI" id="CHEBI:46398"/>
        <dbReference type="ChEBI" id="CHEBI:233474"/>
    </reaction>
</comment>
<feature type="binding site" evidence="8">
    <location>
        <position position="83"/>
    </location>
    <ligand>
        <name>ATP</name>
        <dbReference type="ChEBI" id="CHEBI:30616"/>
    </ligand>
</feature>
<comment type="catalytic activity">
    <reaction evidence="8">
        <text>L-threonyl-[protein] + ATP = 3-O-(5'-adenylyl)-L-threonyl-[protein] + diphosphate</text>
        <dbReference type="Rhea" id="RHEA:54292"/>
        <dbReference type="Rhea" id="RHEA-COMP:11060"/>
        <dbReference type="Rhea" id="RHEA-COMP:13847"/>
        <dbReference type="ChEBI" id="CHEBI:30013"/>
        <dbReference type="ChEBI" id="CHEBI:30616"/>
        <dbReference type="ChEBI" id="CHEBI:33019"/>
        <dbReference type="ChEBI" id="CHEBI:138113"/>
        <dbReference type="EC" id="2.7.7.108"/>
    </reaction>
</comment>
<evidence type="ECO:0000256" key="6">
    <source>
        <dbReference type="ARBA" id="ARBA00022840"/>
    </source>
</evidence>